<reference evidence="1 2" key="1">
    <citation type="journal article" date="2018" name="Nat. Ecol. Evol.">
        <title>Pezizomycetes genomes reveal the molecular basis of ectomycorrhizal truffle lifestyle.</title>
        <authorList>
            <person name="Murat C."/>
            <person name="Payen T."/>
            <person name="Noel B."/>
            <person name="Kuo A."/>
            <person name="Morin E."/>
            <person name="Chen J."/>
            <person name="Kohler A."/>
            <person name="Krizsan K."/>
            <person name="Balestrini R."/>
            <person name="Da Silva C."/>
            <person name="Montanini B."/>
            <person name="Hainaut M."/>
            <person name="Levati E."/>
            <person name="Barry K.W."/>
            <person name="Belfiori B."/>
            <person name="Cichocki N."/>
            <person name="Clum A."/>
            <person name="Dockter R.B."/>
            <person name="Fauchery L."/>
            <person name="Guy J."/>
            <person name="Iotti M."/>
            <person name="Le Tacon F."/>
            <person name="Lindquist E.A."/>
            <person name="Lipzen A."/>
            <person name="Malagnac F."/>
            <person name="Mello A."/>
            <person name="Molinier V."/>
            <person name="Miyauchi S."/>
            <person name="Poulain J."/>
            <person name="Riccioni C."/>
            <person name="Rubini A."/>
            <person name="Sitrit Y."/>
            <person name="Splivallo R."/>
            <person name="Traeger S."/>
            <person name="Wang M."/>
            <person name="Zifcakova L."/>
            <person name="Wipf D."/>
            <person name="Zambonelli A."/>
            <person name="Paolocci F."/>
            <person name="Nowrousian M."/>
            <person name="Ottonello S."/>
            <person name="Baldrian P."/>
            <person name="Spatafora J.W."/>
            <person name="Henrissat B."/>
            <person name="Nagy L.G."/>
            <person name="Aury J.M."/>
            <person name="Wincker P."/>
            <person name="Grigoriev I.V."/>
            <person name="Bonfante P."/>
            <person name="Martin F.M."/>
        </authorList>
    </citation>
    <scope>NUCLEOTIDE SEQUENCE [LARGE SCALE GENOMIC DNA]</scope>
    <source>
        <strain evidence="1 2">RN42</strain>
    </source>
</reference>
<keyword evidence="2" id="KW-1185">Reference proteome</keyword>
<dbReference type="InterPro" id="IPR036770">
    <property type="entry name" value="Ankyrin_rpt-contain_sf"/>
</dbReference>
<dbReference type="AlphaFoldDB" id="A0A3N4I4I0"/>
<evidence type="ECO:0008006" key="3">
    <source>
        <dbReference type="Google" id="ProtNLM"/>
    </source>
</evidence>
<dbReference type="SUPFAM" id="SSF48403">
    <property type="entry name" value="Ankyrin repeat"/>
    <property type="match status" value="1"/>
</dbReference>
<evidence type="ECO:0000313" key="1">
    <source>
        <dbReference type="EMBL" id="RPA79071.1"/>
    </source>
</evidence>
<sequence>MTTLTAASAASEAAPPILTPDLILHLSNQLSDHDLLSLALTSSGYHSLLRHPLLRRLRRRFVETNTFHQLSDPYGWRAKLGNGKSVAVYAGVILDGQVAPQLGYYLSHTASPGSPVNLKLTDWIARFMLADGYDTANLAEDGIRRKIQVLFGDGARPSEEEGEGKGGLFAMKFLYDYLRRKKQRRALMVVVGDNAKFCQREKVMVRALMETAADSGVGDVLDMALDEDLLERIVRARNESAMAVLIEMGEVDAGTLTTMYDSELPCLMDQAIRTAVETKRLGFAKFLALKFPHALDVCMGTVGEDQSHRQGILYAKRFSNMIKGQEVEKPFPELPHKIMLQIATQLGLDSLPDFAQTSKLWMATLTPFLLQQLGVEYRRRHTSADFNRPAWSCRLLWIWVVTGYQEGEMRRNVEHFFRSPESLDVDCGGQAVDILKDIARLQRNKDSLPIRVSQVPWAIGRHYLGLLQGDYRETIESRTKELMVELLTVSSKPVDHLSTRLEGEVAPLVFYDAQIDLFRAMLESGTFSESILSTECLNPEGEQAMWLHRALKNAMPGRDLLWMDEEEDEFDAIPTEEWAEQRKGPRKFVEAVIAAFPASLQTAFEYALGPNDDIIMLDAPGCVVRAAITFLLLDNDSLEWEEEFESEVVSLMNQLLRFMHSHGGNFDSALSYSVLWCRAVPRIYSDTRQIKVIELLSAETIPYLLELGANVNCIRSPDGGLQVSGWSPLHPISGSSKAMRCLRLFLDHGYDGIDLVDSNGHTPMLHIIRKIADPELRETEEETRHYREMLELLLRSRPGCVELPQWREMMEIVDGLGDDIPTEDSQWLRQLITEVGGRQDVVVEQGARGV</sequence>
<protein>
    <recommendedName>
        <fullName evidence="3">F-box domain-containing protein</fullName>
    </recommendedName>
</protein>
<proteinExistence type="predicted"/>
<dbReference type="EMBL" id="ML119703">
    <property type="protein sequence ID" value="RPA79071.1"/>
    <property type="molecule type" value="Genomic_DNA"/>
</dbReference>
<gene>
    <name evidence="1" type="ORF">BJ508DRAFT_145578</name>
</gene>
<organism evidence="1 2">
    <name type="scientific">Ascobolus immersus RN42</name>
    <dbReference type="NCBI Taxonomy" id="1160509"/>
    <lineage>
        <taxon>Eukaryota</taxon>
        <taxon>Fungi</taxon>
        <taxon>Dikarya</taxon>
        <taxon>Ascomycota</taxon>
        <taxon>Pezizomycotina</taxon>
        <taxon>Pezizomycetes</taxon>
        <taxon>Pezizales</taxon>
        <taxon>Ascobolaceae</taxon>
        <taxon>Ascobolus</taxon>
    </lineage>
</organism>
<dbReference type="Proteomes" id="UP000275078">
    <property type="component" value="Unassembled WGS sequence"/>
</dbReference>
<evidence type="ECO:0000313" key="2">
    <source>
        <dbReference type="Proteomes" id="UP000275078"/>
    </source>
</evidence>
<accession>A0A3N4I4I0</accession>
<name>A0A3N4I4I0_ASCIM</name>
<dbReference type="Gene3D" id="1.25.40.20">
    <property type="entry name" value="Ankyrin repeat-containing domain"/>
    <property type="match status" value="1"/>
</dbReference>